<comment type="caution">
    <text evidence="3">The sequence shown here is derived from an EMBL/GenBank/DDBJ whole genome shotgun (WGS) entry which is preliminary data.</text>
</comment>
<dbReference type="AlphaFoldDB" id="A0A9P5T6P3"/>
<evidence type="ECO:0000256" key="2">
    <source>
        <dbReference type="SAM" id="SignalP"/>
    </source>
</evidence>
<feature type="transmembrane region" description="Helical" evidence="1">
    <location>
        <begin position="111"/>
        <end position="127"/>
    </location>
</feature>
<name>A0A9P5T6P3_9AGAM</name>
<dbReference type="Proteomes" id="UP000759537">
    <property type="component" value="Unassembled WGS sequence"/>
</dbReference>
<organism evidence="3 4">
    <name type="scientific">Russula ochroleuca</name>
    <dbReference type="NCBI Taxonomy" id="152965"/>
    <lineage>
        <taxon>Eukaryota</taxon>
        <taxon>Fungi</taxon>
        <taxon>Dikarya</taxon>
        <taxon>Basidiomycota</taxon>
        <taxon>Agaricomycotina</taxon>
        <taxon>Agaricomycetes</taxon>
        <taxon>Russulales</taxon>
        <taxon>Russulaceae</taxon>
        <taxon>Russula</taxon>
    </lineage>
</organism>
<protein>
    <submittedName>
        <fullName evidence="3">Uncharacterized protein</fullName>
    </submittedName>
</protein>
<feature type="chain" id="PRO_5040497133" evidence="2">
    <location>
        <begin position="39"/>
        <end position="202"/>
    </location>
</feature>
<gene>
    <name evidence="3" type="ORF">DFH94DRAFT_53722</name>
</gene>
<keyword evidence="4" id="KW-1185">Reference proteome</keyword>
<keyword evidence="1" id="KW-0472">Membrane</keyword>
<reference evidence="3" key="1">
    <citation type="submission" date="2019-10" db="EMBL/GenBank/DDBJ databases">
        <authorList>
            <consortium name="DOE Joint Genome Institute"/>
            <person name="Kuo A."/>
            <person name="Miyauchi S."/>
            <person name="Kiss E."/>
            <person name="Drula E."/>
            <person name="Kohler A."/>
            <person name="Sanchez-Garcia M."/>
            <person name="Andreopoulos B."/>
            <person name="Barry K.W."/>
            <person name="Bonito G."/>
            <person name="Buee M."/>
            <person name="Carver A."/>
            <person name="Chen C."/>
            <person name="Cichocki N."/>
            <person name="Clum A."/>
            <person name="Culley D."/>
            <person name="Crous P.W."/>
            <person name="Fauchery L."/>
            <person name="Girlanda M."/>
            <person name="Hayes R."/>
            <person name="Keri Z."/>
            <person name="LaButti K."/>
            <person name="Lipzen A."/>
            <person name="Lombard V."/>
            <person name="Magnuson J."/>
            <person name="Maillard F."/>
            <person name="Morin E."/>
            <person name="Murat C."/>
            <person name="Nolan M."/>
            <person name="Ohm R."/>
            <person name="Pangilinan J."/>
            <person name="Pereira M."/>
            <person name="Perotto S."/>
            <person name="Peter M."/>
            <person name="Riley R."/>
            <person name="Sitrit Y."/>
            <person name="Stielow B."/>
            <person name="Szollosi G."/>
            <person name="Zifcakova L."/>
            <person name="Stursova M."/>
            <person name="Spatafora J.W."/>
            <person name="Tedersoo L."/>
            <person name="Vaario L.-M."/>
            <person name="Yamada A."/>
            <person name="Yan M."/>
            <person name="Wang P."/>
            <person name="Xu J."/>
            <person name="Bruns T."/>
            <person name="Baldrian P."/>
            <person name="Vilgalys R."/>
            <person name="Henrissat B."/>
            <person name="Grigoriev I.V."/>
            <person name="Hibbett D."/>
            <person name="Nagy L.G."/>
            <person name="Martin F.M."/>
        </authorList>
    </citation>
    <scope>NUCLEOTIDE SEQUENCE</scope>
    <source>
        <strain evidence="3">Prilba</strain>
    </source>
</reference>
<reference evidence="3" key="2">
    <citation type="journal article" date="2020" name="Nat. Commun.">
        <title>Large-scale genome sequencing of mycorrhizal fungi provides insights into the early evolution of symbiotic traits.</title>
        <authorList>
            <person name="Miyauchi S."/>
            <person name="Kiss E."/>
            <person name="Kuo A."/>
            <person name="Drula E."/>
            <person name="Kohler A."/>
            <person name="Sanchez-Garcia M."/>
            <person name="Morin E."/>
            <person name="Andreopoulos B."/>
            <person name="Barry K.W."/>
            <person name="Bonito G."/>
            <person name="Buee M."/>
            <person name="Carver A."/>
            <person name="Chen C."/>
            <person name="Cichocki N."/>
            <person name="Clum A."/>
            <person name="Culley D."/>
            <person name="Crous P.W."/>
            <person name="Fauchery L."/>
            <person name="Girlanda M."/>
            <person name="Hayes R.D."/>
            <person name="Keri Z."/>
            <person name="LaButti K."/>
            <person name="Lipzen A."/>
            <person name="Lombard V."/>
            <person name="Magnuson J."/>
            <person name="Maillard F."/>
            <person name="Murat C."/>
            <person name="Nolan M."/>
            <person name="Ohm R.A."/>
            <person name="Pangilinan J."/>
            <person name="Pereira M.F."/>
            <person name="Perotto S."/>
            <person name="Peter M."/>
            <person name="Pfister S."/>
            <person name="Riley R."/>
            <person name="Sitrit Y."/>
            <person name="Stielow J.B."/>
            <person name="Szollosi G."/>
            <person name="Zifcakova L."/>
            <person name="Stursova M."/>
            <person name="Spatafora J.W."/>
            <person name="Tedersoo L."/>
            <person name="Vaario L.M."/>
            <person name="Yamada A."/>
            <person name="Yan M."/>
            <person name="Wang P."/>
            <person name="Xu J."/>
            <person name="Bruns T."/>
            <person name="Baldrian P."/>
            <person name="Vilgalys R."/>
            <person name="Dunand C."/>
            <person name="Henrissat B."/>
            <person name="Grigoriev I.V."/>
            <person name="Hibbett D."/>
            <person name="Nagy L.G."/>
            <person name="Martin F.M."/>
        </authorList>
    </citation>
    <scope>NUCLEOTIDE SEQUENCE</scope>
    <source>
        <strain evidence="3">Prilba</strain>
    </source>
</reference>
<keyword evidence="1" id="KW-1133">Transmembrane helix</keyword>
<sequence>MEAFTNFYSPPMSDQAASWLQALLLWRLSLRAMLVVQAAGREDMDFNDCPATNRYIFAVNSNRIRDIKESALRLAPGLAVYDPKTRAGVRGSTVSCGPNVGNMMTLLNFKFIRHLVITLLVLLRLCLNRRRLVYRVSYSPKPPDESKESLGVESCSLATVGCSPLPGGNEKGRQGHPVGCMLPCLYFFPLQQRNCRVSHNQR</sequence>
<dbReference type="EMBL" id="WHVB01000011">
    <property type="protein sequence ID" value="KAF8478380.1"/>
    <property type="molecule type" value="Genomic_DNA"/>
</dbReference>
<evidence type="ECO:0000256" key="1">
    <source>
        <dbReference type="SAM" id="Phobius"/>
    </source>
</evidence>
<accession>A0A9P5T6P3</accession>
<evidence type="ECO:0000313" key="4">
    <source>
        <dbReference type="Proteomes" id="UP000759537"/>
    </source>
</evidence>
<keyword evidence="2" id="KW-0732">Signal</keyword>
<evidence type="ECO:0000313" key="3">
    <source>
        <dbReference type="EMBL" id="KAF8478380.1"/>
    </source>
</evidence>
<keyword evidence="1" id="KW-0812">Transmembrane</keyword>
<proteinExistence type="predicted"/>
<feature type="signal peptide" evidence="2">
    <location>
        <begin position="1"/>
        <end position="38"/>
    </location>
</feature>